<evidence type="ECO:0000313" key="7">
    <source>
        <dbReference type="EMBL" id="KKL76339.1"/>
    </source>
</evidence>
<dbReference type="NCBIfam" id="NF003140">
    <property type="entry name" value="PRK04053.1"/>
    <property type="match status" value="1"/>
</dbReference>
<dbReference type="InterPro" id="IPR019977">
    <property type="entry name" value="Ribosomal_uS13_archaeal"/>
</dbReference>
<dbReference type="PROSITE" id="PS00646">
    <property type="entry name" value="RIBOSOMAL_S13_1"/>
    <property type="match status" value="1"/>
</dbReference>
<dbReference type="EMBL" id="LAZR01024078">
    <property type="protein sequence ID" value="KKL76339.1"/>
    <property type="molecule type" value="Genomic_DNA"/>
</dbReference>
<dbReference type="PROSITE" id="PS50159">
    <property type="entry name" value="RIBOSOMAL_S13_2"/>
    <property type="match status" value="1"/>
</dbReference>
<evidence type="ECO:0000256" key="3">
    <source>
        <dbReference type="ARBA" id="ARBA00022884"/>
    </source>
</evidence>
<dbReference type="PANTHER" id="PTHR10871:SF3">
    <property type="entry name" value="SMALL RIBOSOMAL SUBUNIT PROTEIN US13"/>
    <property type="match status" value="1"/>
</dbReference>
<name>A0A0F9EQN6_9ZZZZ</name>
<dbReference type="AlphaFoldDB" id="A0A0F9EQN6"/>
<evidence type="ECO:0000256" key="6">
    <source>
        <dbReference type="SAM" id="MobiDB-lite"/>
    </source>
</evidence>
<gene>
    <name evidence="7" type="ORF">LCGC14_2045870</name>
</gene>
<dbReference type="InterPro" id="IPR001892">
    <property type="entry name" value="Ribosomal_uS13"/>
</dbReference>
<protein>
    <recommendedName>
        <fullName evidence="8">30S ribosomal protein S13</fullName>
    </recommendedName>
</protein>
<keyword evidence="4" id="KW-0689">Ribosomal protein</keyword>
<evidence type="ECO:0000256" key="2">
    <source>
        <dbReference type="ARBA" id="ARBA00022730"/>
    </source>
</evidence>
<reference evidence="7" key="1">
    <citation type="journal article" date="2015" name="Nature">
        <title>Complex archaea that bridge the gap between prokaryotes and eukaryotes.</title>
        <authorList>
            <person name="Spang A."/>
            <person name="Saw J.H."/>
            <person name="Jorgensen S.L."/>
            <person name="Zaremba-Niedzwiedzka K."/>
            <person name="Martijn J."/>
            <person name="Lind A.E."/>
            <person name="van Eijk R."/>
            <person name="Schleper C."/>
            <person name="Guy L."/>
            <person name="Ettema T.J."/>
        </authorList>
    </citation>
    <scope>NUCLEOTIDE SEQUENCE</scope>
</reference>
<feature type="region of interest" description="Disordered" evidence="6">
    <location>
        <begin position="153"/>
        <end position="228"/>
    </location>
</feature>
<dbReference type="GO" id="GO:0015935">
    <property type="term" value="C:small ribosomal subunit"/>
    <property type="evidence" value="ECO:0007669"/>
    <property type="project" value="TreeGrafter"/>
</dbReference>
<dbReference type="InterPro" id="IPR027437">
    <property type="entry name" value="Rbsml_uS13_C"/>
</dbReference>
<organism evidence="7">
    <name type="scientific">marine sediment metagenome</name>
    <dbReference type="NCBI Taxonomy" id="412755"/>
    <lineage>
        <taxon>unclassified sequences</taxon>
        <taxon>metagenomes</taxon>
        <taxon>ecological metagenomes</taxon>
    </lineage>
</organism>
<dbReference type="Gene3D" id="1.10.8.50">
    <property type="match status" value="1"/>
</dbReference>
<dbReference type="FunFam" id="1.10.8.50:FF:000001">
    <property type="entry name" value="30S ribosomal protein S13"/>
    <property type="match status" value="1"/>
</dbReference>
<evidence type="ECO:0000256" key="1">
    <source>
        <dbReference type="ARBA" id="ARBA00008080"/>
    </source>
</evidence>
<feature type="compositionally biased region" description="Basic and acidic residues" evidence="6">
    <location>
        <begin position="198"/>
        <end position="228"/>
    </location>
</feature>
<evidence type="ECO:0000256" key="4">
    <source>
        <dbReference type="ARBA" id="ARBA00022980"/>
    </source>
</evidence>
<dbReference type="PANTHER" id="PTHR10871">
    <property type="entry name" value="30S RIBOSOMAL PROTEIN S13/40S RIBOSOMAL PROTEIN S18"/>
    <property type="match status" value="1"/>
</dbReference>
<dbReference type="HAMAP" id="MF_01315">
    <property type="entry name" value="Ribosomal_uS13"/>
    <property type="match status" value="1"/>
</dbReference>
<dbReference type="InterPro" id="IPR018269">
    <property type="entry name" value="Ribosomal_uS13_CS"/>
</dbReference>
<dbReference type="GO" id="GO:0003735">
    <property type="term" value="F:structural constituent of ribosome"/>
    <property type="evidence" value="ECO:0007669"/>
    <property type="project" value="InterPro"/>
</dbReference>
<sequence length="228" mass="24771">MNLKIKKSSRVFIGVTLNFAYLTTQEYNHIVRIVGNDIPGEKKILIGLTQIRGIGYNFANAILDSLKISPNANIGYLSDSQVQSIEKILKNPSEVNFPSWFLNRRKDVETGEDKHLITSDIAFTVRNDIEREKSTNSWRGFRHMYGLKVRGQRTRTTGRKGGAVGVAKGGKVLPARGEGEGIAEGEAPAAEEEAPAAGKKEAPAAGKKEAPAAGKKEAPAAGKKEEKK</sequence>
<dbReference type="FunFam" id="4.10.910.10:FF:000002">
    <property type="entry name" value="40S ribosomal protein S18"/>
    <property type="match status" value="1"/>
</dbReference>
<dbReference type="NCBIfam" id="TIGR03629">
    <property type="entry name" value="uS13_arch"/>
    <property type="match status" value="1"/>
</dbReference>
<comment type="caution">
    <text evidence="7">The sequence shown here is derived from an EMBL/GenBank/DDBJ whole genome shotgun (WGS) entry which is preliminary data.</text>
</comment>
<keyword evidence="3" id="KW-0694">RNA-binding</keyword>
<dbReference type="GO" id="GO:0006412">
    <property type="term" value="P:translation"/>
    <property type="evidence" value="ECO:0007669"/>
    <property type="project" value="InterPro"/>
</dbReference>
<dbReference type="GO" id="GO:0005829">
    <property type="term" value="C:cytosol"/>
    <property type="evidence" value="ECO:0007669"/>
    <property type="project" value="TreeGrafter"/>
</dbReference>
<dbReference type="Pfam" id="PF00416">
    <property type="entry name" value="Ribosomal_S13"/>
    <property type="match status" value="1"/>
</dbReference>
<dbReference type="Gene3D" id="4.10.910.10">
    <property type="entry name" value="30s ribosomal protein s13, domain 2"/>
    <property type="match status" value="1"/>
</dbReference>
<keyword evidence="2" id="KW-0699">rRNA-binding</keyword>
<dbReference type="InterPro" id="IPR010979">
    <property type="entry name" value="Ribosomal_uS13-like_H2TH"/>
</dbReference>
<feature type="compositionally biased region" description="Gly residues" evidence="6">
    <location>
        <begin position="159"/>
        <end position="168"/>
    </location>
</feature>
<dbReference type="GO" id="GO:0019843">
    <property type="term" value="F:rRNA binding"/>
    <property type="evidence" value="ECO:0007669"/>
    <property type="project" value="UniProtKB-KW"/>
</dbReference>
<keyword evidence="5" id="KW-0687">Ribonucleoprotein</keyword>
<evidence type="ECO:0000256" key="5">
    <source>
        <dbReference type="ARBA" id="ARBA00023274"/>
    </source>
</evidence>
<proteinExistence type="inferred from homology"/>
<evidence type="ECO:0008006" key="8">
    <source>
        <dbReference type="Google" id="ProtNLM"/>
    </source>
</evidence>
<accession>A0A0F9EQN6</accession>
<comment type="similarity">
    <text evidence="1">Belongs to the universal ribosomal protein uS13 family.</text>
</comment>
<dbReference type="SUPFAM" id="SSF46946">
    <property type="entry name" value="S13-like H2TH domain"/>
    <property type="match status" value="1"/>
</dbReference>